<keyword evidence="3" id="KW-1185">Reference proteome</keyword>
<sequence>MVGVLLHHFWCKVVATIFGVVSHQNFLQCSKSAHWLAHILWQPLIAKMPIDSSKAPTNYINEMDSTHALPSSCDAGQSLPRHLLITEFELDREVEESNEI</sequence>
<dbReference type="AlphaFoldDB" id="A0A4Y2HFW1"/>
<evidence type="ECO:0000313" key="2">
    <source>
        <dbReference type="EMBL" id="GBM64170.1"/>
    </source>
</evidence>
<feature type="chain" id="PRO_5021288578" evidence="1">
    <location>
        <begin position="16"/>
        <end position="100"/>
    </location>
</feature>
<keyword evidence="1" id="KW-0732">Signal</keyword>
<proteinExistence type="predicted"/>
<accession>A0A4Y2HFW1</accession>
<reference evidence="2 3" key="1">
    <citation type="journal article" date="2019" name="Sci. Rep.">
        <title>Orb-weaving spider Araneus ventricosus genome elucidates the spidroin gene catalogue.</title>
        <authorList>
            <person name="Kono N."/>
            <person name="Nakamura H."/>
            <person name="Ohtoshi R."/>
            <person name="Moran D.A.P."/>
            <person name="Shinohara A."/>
            <person name="Yoshida Y."/>
            <person name="Fujiwara M."/>
            <person name="Mori M."/>
            <person name="Tomita M."/>
            <person name="Arakawa K."/>
        </authorList>
    </citation>
    <scope>NUCLEOTIDE SEQUENCE [LARGE SCALE GENOMIC DNA]</scope>
</reference>
<comment type="caution">
    <text evidence="2">The sequence shown here is derived from an EMBL/GenBank/DDBJ whole genome shotgun (WGS) entry which is preliminary data.</text>
</comment>
<dbReference type="EMBL" id="BGPR01001914">
    <property type="protein sequence ID" value="GBM64170.1"/>
    <property type="molecule type" value="Genomic_DNA"/>
</dbReference>
<protein>
    <submittedName>
        <fullName evidence="2">Uncharacterized protein</fullName>
    </submittedName>
</protein>
<evidence type="ECO:0000313" key="3">
    <source>
        <dbReference type="Proteomes" id="UP000499080"/>
    </source>
</evidence>
<dbReference type="Proteomes" id="UP000499080">
    <property type="component" value="Unassembled WGS sequence"/>
</dbReference>
<gene>
    <name evidence="2" type="ORF">AVEN_89024_1</name>
</gene>
<organism evidence="2 3">
    <name type="scientific">Araneus ventricosus</name>
    <name type="common">Orbweaver spider</name>
    <name type="synonym">Epeira ventricosa</name>
    <dbReference type="NCBI Taxonomy" id="182803"/>
    <lineage>
        <taxon>Eukaryota</taxon>
        <taxon>Metazoa</taxon>
        <taxon>Ecdysozoa</taxon>
        <taxon>Arthropoda</taxon>
        <taxon>Chelicerata</taxon>
        <taxon>Arachnida</taxon>
        <taxon>Araneae</taxon>
        <taxon>Araneomorphae</taxon>
        <taxon>Entelegynae</taxon>
        <taxon>Araneoidea</taxon>
        <taxon>Araneidae</taxon>
        <taxon>Araneus</taxon>
    </lineage>
</organism>
<evidence type="ECO:0000256" key="1">
    <source>
        <dbReference type="SAM" id="SignalP"/>
    </source>
</evidence>
<feature type="signal peptide" evidence="1">
    <location>
        <begin position="1"/>
        <end position="15"/>
    </location>
</feature>
<name>A0A4Y2HFW1_ARAVE</name>